<comment type="caution">
    <text evidence="1">The sequence shown here is derived from an EMBL/GenBank/DDBJ whole genome shotgun (WGS) entry which is preliminary data.</text>
</comment>
<dbReference type="Proteomes" id="UP000712527">
    <property type="component" value="Unassembled WGS sequence"/>
</dbReference>
<name>A0ABS2F454_9ACTN</name>
<sequence>MSRVVDVRIAGLLERSEEAGTCLVLTEPAEPDAEALRRALSRRVANGAVVSPARGLFADADTWSGLGPSERALWLARGLQARHPGWVFCGPTAALAYGLDVSETLLGSTHVARTPGHCGTGSAGVTRHPVLGACRGSAAGGIEEGDTDVAGVEVVGGLRVTPPLQTVFDCLRWTDFPRGLGVVDSALRCALVGRDELAGYAESAGARRPRDAGRVLGTLSWADPRSENGGESVARGRMLLLGYARPELQVEVPRVIEGGQPWRADFCWVRADGRVVLGELDGRGKYVERELMGGRSIDEVLSDENIRGSRFSLYDVALMRFRFGVTERPAEFARLLDEYGVPLRGSELALPEGAAMVPDWEVLRRRGN</sequence>
<evidence type="ECO:0000313" key="2">
    <source>
        <dbReference type="Proteomes" id="UP000712527"/>
    </source>
</evidence>
<accession>A0ABS2F454</accession>
<proteinExistence type="predicted"/>
<protein>
    <recommendedName>
        <fullName evidence="3">DUF559 domain-containing protein</fullName>
    </recommendedName>
</protein>
<evidence type="ECO:0000313" key="1">
    <source>
        <dbReference type="EMBL" id="MBM6775309.1"/>
    </source>
</evidence>
<reference evidence="1 2" key="1">
    <citation type="journal article" date="2021" name="Sci. Rep.">
        <title>The distribution of antibiotic resistance genes in chicken gut microbiota commensals.</title>
        <authorList>
            <person name="Juricova H."/>
            <person name="Matiasovicova J."/>
            <person name="Kubasova T."/>
            <person name="Cejkova D."/>
            <person name="Rychlik I."/>
        </authorList>
    </citation>
    <scope>NUCLEOTIDE SEQUENCE [LARGE SCALE GENOMIC DNA]</scope>
    <source>
        <strain evidence="1 2">An794</strain>
    </source>
</reference>
<dbReference type="EMBL" id="JACSNQ010000015">
    <property type="protein sequence ID" value="MBM6775309.1"/>
    <property type="molecule type" value="Genomic_DNA"/>
</dbReference>
<keyword evidence="2" id="KW-1185">Reference proteome</keyword>
<evidence type="ECO:0008006" key="3">
    <source>
        <dbReference type="Google" id="ProtNLM"/>
    </source>
</evidence>
<gene>
    <name evidence="1" type="ORF">H9X80_07100</name>
</gene>
<dbReference type="RefSeq" id="WP_204793649.1">
    <property type="nucleotide sequence ID" value="NZ_JACSNQ010000015.1"/>
</dbReference>
<organism evidence="1 2">
    <name type="scientific">Olsenella profusa</name>
    <dbReference type="NCBI Taxonomy" id="138595"/>
    <lineage>
        <taxon>Bacteria</taxon>
        <taxon>Bacillati</taxon>
        <taxon>Actinomycetota</taxon>
        <taxon>Coriobacteriia</taxon>
        <taxon>Coriobacteriales</taxon>
        <taxon>Atopobiaceae</taxon>
        <taxon>Olsenella</taxon>
    </lineage>
</organism>